<dbReference type="Proteomes" id="UP000807469">
    <property type="component" value="Unassembled WGS sequence"/>
</dbReference>
<gene>
    <name evidence="2" type="ORF">BDN70DRAFT_896072</name>
</gene>
<feature type="domain" description="HNH nuclease" evidence="1">
    <location>
        <begin position="137"/>
        <end position="202"/>
    </location>
</feature>
<reference evidence="2" key="1">
    <citation type="submission" date="2020-11" db="EMBL/GenBank/DDBJ databases">
        <authorList>
            <consortium name="DOE Joint Genome Institute"/>
            <person name="Ahrendt S."/>
            <person name="Riley R."/>
            <person name="Andreopoulos W."/>
            <person name="Labutti K."/>
            <person name="Pangilinan J."/>
            <person name="Ruiz-Duenas F.J."/>
            <person name="Barrasa J.M."/>
            <person name="Sanchez-Garcia M."/>
            <person name="Camarero S."/>
            <person name="Miyauchi S."/>
            <person name="Serrano A."/>
            <person name="Linde D."/>
            <person name="Babiker R."/>
            <person name="Drula E."/>
            <person name="Ayuso-Fernandez I."/>
            <person name="Pacheco R."/>
            <person name="Padilla G."/>
            <person name="Ferreira P."/>
            <person name="Barriuso J."/>
            <person name="Kellner H."/>
            <person name="Castanera R."/>
            <person name="Alfaro M."/>
            <person name="Ramirez L."/>
            <person name="Pisabarro A.G."/>
            <person name="Kuo A."/>
            <person name="Tritt A."/>
            <person name="Lipzen A."/>
            <person name="He G."/>
            <person name="Yan M."/>
            <person name="Ng V."/>
            <person name="Cullen D."/>
            <person name="Martin F."/>
            <person name="Rosso M.-N."/>
            <person name="Henrissat B."/>
            <person name="Hibbett D."/>
            <person name="Martinez A.T."/>
            <person name="Grigoriev I.V."/>
        </authorList>
    </citation>
    <scope>NUCLEOTIDE SEQUENCE</scope>
    <source>
        <strain evidence="2">CIRM-BRFM 674</strain>
    </source>
</reference>
<dbReference type="EMBL" id="MU155245">
    <property type="protein sequence ID" value="KAF9477988.1"/>
    <property type="molecule type" value="Genomic_DNA"/>
</dbReference>
<keyword evidence="3" id="KW-1185">Reference proteome</keyword>
<sequence>MSTISIYASFSQSSRILRDNWPFIHCLAFPLETANQYSVHPYKWLRYCIGTIIGAEGDLSTSPYSSDGIVDYDEALPEVSTKLFYHITPEERQRMFPIDPHIFKGRSDTLFSSSIDDESIRGDTFREEVGKRDGFNCIITKLCRTICDATHIIPNTKGDEYIEKFTRGRSRDSAGADIITDIDSARNGVFMAVTCHMAFGKRIAILQTPNFAMDSADIDPTVAPNEKRWTYHLFKERPDVCNPANYPSGSEVRMNRDCDPSQNPPAILLDAAYAGLILSQFGTRELKDCLAVFSDNVFYPKGHLSRVEQRTKERGRMLRKRAALRENASDGPDIWDMLLGATYLFRGGIPPPHDVEMDENRIRFEEEEKRRAQDKVDVWIKDIQNI</sequence>
<organism evidence="2 3">
    <name type="scientific">Pholiota conissans</name>
    <dbReference type="NCBI Taxonomy" id="109636"/>
    <lineage>
        <taxon>Eukaryota</taxon>
        <taxon>Fungi</taxon>
        <taxon>Dikarya</taxon>
        <taxon>Basidiomycota</taxon>
        <taxon>Agaricomycotina</taxon>
        <taxon>Agaricomycetes</taxon>
        <taxon>Agaricomycetidae</taxon>
        <taxon>Agaricales</taxon>
        <taxon>Agaricineae</taxon>
        <taxon>Strophariaceae</taxon>
        <taxon>Pholiota</taxon>
    </lineage>
</organism>
<dbReference type="AlphaFoldDB" id="A0A9P5YZL0"/>
<dbReference type="OrthoDB" id="3269637at2759"/>
<protein>
    <recommendedName>
        <fullName evidence="1">HNH nuclease domain-containing protein</fullName>
    </recommendedName>
</protein>
<accession>A0A9P5YZL0</accession>
<dbReference type="Pfam" id="PF13391">
    <property type="entry name" value="HNH_2"/>
    <property type="match status" value="1"/>
</dbReference>
<evidence type="ECO:0000259" key="1">
    <source>
        <dbReference type="Pfam" id="PF13391"/>
    </source>
</evidence>
<dbReference type="InterPro" id="IPR003615">
    <property type="entry name" value="HNH_nuc"/>
</dbReference>
<evidence type="ECO:0000313" key="2">
    <source>
        <dbReference type="EMBL" id="KAF9477988.1"/>
    </source>
</evidence>
<evidence type="ECO:0000313" key="3">
    <source>
        <dbReference type="Proteomes" id="UP000807469"/>
    </source>
</evidence>
<comment type="caution">
    <text evidence="2">The sequence shown here is derived from an EMBL/GenBank/DDBJ whole genome shotgun (WGS) entry which is preliminary data.</text>
</comment>
<proteinExistence type="predicted"/>
<name>A0A9P5YZL0_9AGAR</name>